<evidence type="ECO:0000313" key="3">
    <source>
        <dbReference type="Proteomes" id="UP000521943"/>
    </source>
</evidence>
<evidence type="ECO:0000313" key="2">
    <source>
        <dbReference type="EMBL" id="KAF6745216.1"/>
    </source>
</evidence>
<proteinExistence type="predicted"/>
<evidence type="ECO:0000256" key="1">
    <source>
        <dbReference type="SAM" id="MobiDB-lite"/>
    </source>
</evidence>
<feature type="region of interest" description="Disordered" evidence="1">
    <location>
        <begin position="167"/>
        <end position="194"/>
    </location>
</feature>
<comment type="caution">
    <text evidence="2">The sequence shown here is derived from an EMBL/GenBank/DDBJ whole genome shotgun (WGS) entry which is preliminary data.</text>
</comment>
<protein>
    <submittedName>
        <fullName evidence="2">Uncharacterized protein</fullName>
    </submittedName>
</protein>
<name>A0A8H6HG95_9AGAR</name>
<feature type="region of interest" description="Disordered" evidence="1">
    <location>
        <begin position="417"/>
        <end position="443"/>
    </location>
</feature>
<dbReference type="Proteomes" id="UP000521943">
    <property type="component" value="Unassembled WGS sequence"/>
</dbReference>
<sequence>MAAVARVSGQCPDFRPAEYTASLSSGPSAKWWCWAGGAGGVLGIVGRGEHDVVVVMVLSVVVASVLEPSIGGEGEKVADGDSRGLGEVTDGEENNMTHRQAEHLPSLQHTSPIPARVSCSAARRGRGGRKEAWDDAKVWAIDGGHEGSQGHGEAVSFEPRLSQVQLQRESTRHGVRPQSVPDGLKGPERDARRVGHHPRIARKEGKIPVHSSHDTIAPTLALPLRAPRRCQRHPEPTNHDDDDVLTSNHNLTGAQLALHPGAQLRTPIIGVVRHGGITLVVWQSLRELCLVTALMPGTLVASRFQPSEFQKYQELEPTSSARSTTTRTTKLTNDDRPQRPTAPGTYRLREVCHLLPSSPLHSGFSQGLLHSTVTTQAVRQTKNVPRHSTMTVTRSVTAVVNDEHRLAVVREEAEHLASSTALSSRPGMPGTSNDAKGHLPSTEGMLEGVEEDGAVKAGDEAMKEGRQGGCIYGRQAYGIFRMRAVSVMPFFIGEIIGRRSLVEYNIQ</sequence>
<feature type="region of interest" description="Disordered" evidence="1">
    <location>
        <begin position="312"/>
        <end position="344"/>
    </location>
</feature>
<feature type="compositionally biased region" description="Low complexity" evidence="1">
    <location>
        <begin position="318"/>
        <end position="329"/>
    </location>
</feature>
<keyword evidence="3" id="KW-1185">Reference proteome</keyword>
<organism evidence="2 3">
    <name type="scientific">Ephemerocybe angulata</name>
    <dbReference type="NCBI Taxonomy" id="980116"/>
    <lineage>
        <taxon>Eukaryota</taxon>
        <taxon>Fungi</taxon>
        <taxon>Dikarya</taxon>
        <taxon>Basidiomycota</taxon>
        <taxon>Agaricomycotina</taxon>
        <taxon>Agaricomycetes</taxon>
        <taxon>Agaricomycetidae</taxon>
        <taxon>Agaricales</taxon>
        <taxon>Agaricineae</taxon>
        <taxon>Psathyrellaceae</taxon>
        <taxon>Ephemerocybe</taxon>
    </lineage>
</organism>
<reference evidence="2 3" key="1">
    <citation type="submission" date="2020-07" db="EMBL/GenBank/DDBJ databases">
        <title>Comparative genomics of pyrophilous fungi reveals a link between fire events and developmental genes.</title>
        <authorList>
            <consortium name="DOE Joint Genome Institute"/>
            <person name="Steindorff A.S."/>
            <person name="Carver A."/>
            <person name="Calhoun S."/>
            <person name="Stillman K."/>
            <person name="Liu H."/>
            <person name="Lipzen A."/>
            <person name="Pangilinan J."/>
            <person name="Labutti K."/>
            <person name="Bruns T.D."/>
            <person name="Grigoriev I.V."/>
        </authorList>
    </citation>
    <scope>NUCLEOTIDE SEQUENCE [LARGE SCALE GENOMIC DNA]</scope>
    <source>
        <strain evidence="2 3">CBS 144469</strain>
    </source>
</reference>
<gene>
    <name evidence="2" type="ORF">DFP72DRAFT_856760</name>
</gene>
<dbReference type="AlphaFoldDB" id="A0A8H6HG95"/>
<dbReference type="EMBL" id="JACGCI010000109">
    <property type="protein sequence ID" value="KAF6745216.1"/>
    <property type="molecule type" value="Genomic_DNA"/>
</dbReference>
<accession>A0A8H6HG95</accession>